<reference evidence="5" key="1">
    <citation type="submission" date="2021-02" db="EMBL/GenBank/DDBJ databases">
        <authorList>
            <person name="Nowell W R."/>
        </authorList>
    </citation>
    <scope>NUCLEOTIDE SEQUENCE</scope>
</reference>
<dbReference type="PANTHER" id="PTHR12184">
    <property type="entry name" value="UBIQUINOL-CYTOCHROME C REDUCTASE COMPLEX ASSEMBLY FACTOR 1 FAMILY MEMBER"/>
    <property type="match status" value="1"/>
</dbReference>
<protein>
    <recommendedName>
        <fullName evidence="3">Ubiquinol-cytochrome c chaperone domain-containing protein</fullName>
    </recommendedName>
</protein>
<comment type="similarity">
    <text evidence="1">Belongs to the CBP3 family.</text>
</comment>
<dbReference type="GO" id="GO:0034551">
    <property type="term" value="P:mitochondrial respiratory chain complex III assembly"/>
    <property type="evidence" value="ECO:0007669"/>
    <property type="project" value="TreeGrafter"/>
</dbReference>
<dbReference type="Proteomes" id="UP000663874">
    <property type="component" value="Unassembled WGS sequence"/>
</dbReference>
<dbReference type="EMBL" id="CAJOBE010000501">
    <property type="protein sequence ID" value="CAF3651012.1"/>
    <property type="molecule type" value="Genomic_DNA"/>
</dbReference>
<evidence type="ECO:0000313" key="5">
    <source>
        <dbReference type="EMBL" id="CAF3651012.1"/>
    </source>
</evidence>
<gene>
    <name evidence="5" type="ORF">FNK824_LOCUS5986</name>
    <name evidence="4" type="ORF">OTI717_LOCUS442</name>
</gene>
<evidence type="ECO:0000256" key="1">
    <source>
        <dbReference type="ARBA" id="ARBA00006407"/>
    </source>
</evidence>
<feature type="transmembrane region" description="Helical" evidence="2">
    <location>
        <begin position="186"/>
        <end position="206"/>
    </location>
</feature>
<keyword evidence="2" id="KW-0812">Transmembrane</keyword>
<accession>A0A818R340</accession>
<keyword evidence="2" id="KW-1133">Transmembrane helix</keyword>
<dbReference type="InterPro" id="IPR021150">
    <property type="entry name" value="Ubiq_cyt_c_chap"/>
</dbReference>
<dbReference type="EMBL" id="CAJOAX010000015">
    <property type="protein sequence ID" value="CAF3479675.1"/>
    <property type="molecule type" value="Genomic_DNA"/>
</dbReference>
<proteinExistence type="inferred from homology"/>
<sequence>MHTSLEKQLIEKETIVSIKTSEINTIEECYQQYLEEAKMILRHTDSRSANVIINQELQFLRKKRQEKDRKLKDLQMLRFTFYKQLNYIRCSHVILQRFLSAQPSPKTNQTTARPVGTGLSTVQTSSNLPVLYEPSLISRIKMKFGLQAELREPQKVLYQAAAISYYMIASSVDFDGIQRELDMPDVFASFGRIIFLHIWFLLVRYIQLGPTGIFLRRQLARTMWTDLDLRAQQILPGQGKVRRSQLEELRAEMNAFMIALDEGLVDDDTVLAAAIWRHFRHFQPTRLESLVTLVKYIRKNIQHLEQLPDENFIKNGYIYFLPLYSDIVDTKFVNQHYLDFKNKAGGLVRK</sequence>
<evidence type="ECO:0000259" key="3">
    <source>
        <dbReference type="Pfam" id="PF03981"/>
    </source>
</evidence>
<name>A0A818R340_9BILA</name>
<evidence type="ECO:0000313" key="6">
    <source>
        <dbReference type="Proteomes" id="UP000663874"/>
    </source>
</evidence>
<dbReference type="GO" id="GO:0005739">
    <property type="term" value="C:mitochondrion"/>
    <property type="evidence" value="ECO:0007669"/>
    <property type="project" value="TreeGrafter"/>
</dbReference>
<keyword evidence="2" id="KW-0472">Membrane</keyword>
<dbReference type="Pfam" id="PF03981">
    <property type="entry name" value="Ubiq_cyt_C_chap"/>
    <property type="match status" value="1"/>
</dbReference>
<dbReference type="AlphaFoldDB" id="A0A818R340"/>
<evidence type="ECO:0000256" key="2">
    <source>
        <dbReference type="SAM" id="Phobius"/>
    </source>
</evidence>
<comment type="caution">
    <text evidence="5">The sequence shown here is derived from an EMBL/GenBank/DDBJ whole genome shotgun (WGS) entry which is preliminary data.</text>
</comment>
<dbReference type="InterPro" id="IPR007129">
    <property type="entry name" value="Ubiqinol_cyt_c_chaperone_CPB3"/>
</dbReference>
<dbReference type="PANTHER" id="PTHR12184:SF1">
    <property type="entry name" value="UBIQUINOL-CYTOCHROME-C REDUCTASE COMPLEX ASSEMBLY FACTOR 1"/>
    <property type="match status" value="1"/>
</dbReference>
<organism evidence="5 6">
    <name type="scientific">Rotaria sordida</name>
    <dbReference type="NCBI Taxonomy" id="392033"/>
    <lineage>
        <taxon>Eukaryota</taxon>
        <taxon>Metazoa</taxon>
        <taxon>Spiralia</taxon>
        <taxon>Gnathifera</taxon>
        <taxon>Rotifera</taxon>
        <taxon>Eurotatoria</taxon>
        <taxon>Bdelloidea</taxon>
        <taxon>Philodinida</taxon>
        <taxon>Philodinidae</taxon>
        <taxon>Rotaria</taxon>
    </lineage>
</organism>
<feature type="domain" description="Ubiquinol-cytochrome c chaperone" evidence="3">
    <location>
        <begin position="180"/>
        <end position="315"/>
    </location>
</feature>
<dbReference type="Proteomes" id="UP000663823">
    <property type="component" value="Unassembled WGS sequence"/>
</dbReference>
<evidence type="ECO:0000313" key="4">
    <source>
        <dbReference type="EMBL" id="CAF3479675.1"/>
    </source>
</evidence>